<sequence length="124" mass="13901">MLAKAVRERIRPEASMAPDVVVACPTPKPPEMLPVEVAPMNAEPPTERSWEGDVVPTPRRPKGDGEVEIERTGMLEVEVAMEKALMARLGIVEVEEVLYNPSALRRVSRCLSRIMSQRKEKNLR</sequence>
<protein>
    <submittedName>
        <fullName evidence="2">Uncharacterized protein</fullName>
    </submittedName>
</protein>
<name>A0A0G1LWY2_9BACT</name>
<dbReference type="Proteomes" id="UP000034652">
    <property type="component" value="Unassembled WGS sequence"/>
</dbReference>
<comment type="caution">
    <text evidence="2">The sequence shown here is derived from an EMBL/GenBank/DDBJ whole genome shotgun (WGS) entry which is preliminary data.</text>
</comment>
<dbReference type="EMBL" id="LCIV01000002">
    <property type="protein sequence ID" value="KKT64229.1"/>
    <property type="molecule type" value="Genomic_DNA"/>
</dbReference>
<gene>
    <name evidence="2" type="ORF">UW57_C0002G0109</name>
</gene>
<dbReference type="AlphaFoldDB" id="A0A0G1LWY2"/>
<dbReference type="STRING" id="1618646.UW57_C0002G0109"/>
<reference evidence="2 3" key="1">
    <citation type="journal article" date="2015" name="Nature">
        <title>rRNA introns, odd ribosomes, and small enigmatic genomes across a large radiation of phyla.</title>
        <authorList>
            <person name="Brown C.T."/>
            <person name="Hug L.A."/>
            <person name="Thomas B.C."/>
            <person name="Sharon I."/>
            <person name="Castelle C.J."/>
            <person name="Singh A."/>
            <person name="Wilkins M.J."/>
            <person name="Williams K.H."/>
            <person name="Banfield J.F."/>
        </authorList>
    </citation>
    <scope>NUCLEOTIDE SEQUENCE [LARGE SCALE GENOMIC DNA]</scope>
</reference>
<evidence type="ECO:0000313" key="3">
    <source>
        <dbReference type="Proteomes" id="UP000034652"/>
    </source>
</evidence>
<accession>A0A0G1LWY2</accession>
<proteinExistence type="predicted"/>
<evidence type="ECO:0000256" key="1">
    <source>
        <dbReference type="SAM" id="MobiDB-lite"/>
    </source>
</evidence>
<evidence type="ECO:0000313" key="2">
    <source>
        <dbReference type="EMBL" id="KKT64229.1"/>
    </source>
</evidence>
<organism evidence="2 3">
    <name type="scientific">Candidatus Giovannonibacteria bacterium GW2011_GWA1_44_29</name>
    <dbReference type="NCBI Taxonomy" id="1618646"/>
    <lineage>
        <taxon>Bacteria</taxon>
        <taxon>Candidatus Giovannoniibacteriota</taxon>
    </lineage>
</organism>
<feature type="region of interest" description="Disordered" evidence="1">
    <location>
        <begin position="33"/>
        <end position="66"/>
    </location>
</feature>